<keyword evidence="2" id="KW-0812">Transmembrane</keyword>
<dbReference type="OrthoDB" id="2552042at2759"/>
<keyword evidence="2" id="KW-0472">Membrane</keyword>
<dbReference type="EMBL" id="LGAV01000005">
    <property type="protein sequence ID" value="KOS13570.1"/>
    <property type="molecule type" value="Genomic_DNA"/>
</dbReference>
<evidence type="ECO:0000313" key="4">
    <source>
        <dbReference type="Proteomes" id="UP000037751"/>
    </source>
</evidence>
<name>A0A0M8MTN3_9BASI</name>
<comment type="caution">
    <text evidence="3">The sequence shown here is derived from an EMBL/GenBank/DDBJ whole genome shotgun (WGS) entry which is preliminary data.</text>
</comment>
<protein>
    <submittedName>
        <fullName evidence="3">Uncharacterized protein</fullName>
    </submittedName>
</protein>
<feature type="transmembrane region" description="Helical" evidence="2">
    <location>
        <begin position="91"/>
        <end position="113"/>
    </location>
</feature>
<evidence type="ECO:0000256" key="1">
    <source>
        <dbReference type="SAM" id="MobiDB-lite"/>
    </source>
</evidence>
<dbReference type="AlphaFoldDB" id="A0A0M8MTN3"/>
<evidence type="ECO:0000313" key="3">
    <source>
        <dbReference type="EMBL" id="KOS13570.1"/>
    </source>
</evidence>
<accession>A0A0M8MTN3</accession>
<dbReference type="GeneID" id="28728267"/>
<dbReference type="RefSeq" id="XP_017991202.1">
    <property type="nucleotide sequence ID" value="XM_018136392.1"/>
</dbReference>
<organism evidence="3 4">
    <name type="scientific">Malassezia pachydermatis</name>
    <dbReference type="NCBI Taxonomy" id="77020"/>
    <lineage>
        <taxon>Eukaryota</taxon>
        <taxon>Fungi</taxon>
        <taxon>Dikarya</taxon>
        <taxon>Basidiomycota</taxon>
        <taxon>Ustilaginomycotina</taxon>
        <taxon>Malasseziomycetes</taxon>
        <taxon>Malasseziales</taxon>
        <taxon>Malasseziaceae</taxon>
        <taxon>Malassezia</taxon>
    </lineage>
</organism>
<feature type="transmembrane region" description="Helical" evidence="2">
    <location>
        <begin position="57"/>
        <end position="79"/>
    </location>
</feature>
<gene>
    <name evidence="3" type="ORF">Malapachy_1896</name>
</gene>
<keyword evidence="2" id="KW-1133">Transmembrane helix</keyword>
<dbReference type="STRING" id="77020.A0A0M8MTN3"/>
<feature type="region of interest" description="Disordered" evidence="1">
    <location>
        <begin position="218"/>
        <end position="237"/>
    </location>
</feature>
<dbReference type="Proteomes" id="UP000037751">
    <property type="component" value="Unassembled WGS sequence"/>
</dbReference>
<keyword evidence="4" id="KW-1185">Reference proteome</keyword>
<proteinExistence type="predicted"/>
<feature type="transmembrane region" description="Helical" evidence="2">
    <location>
        <begin position="12"/>
        <end position="37"/>
    </location>
</feature>
<sequence>MGKRGVQFCCCVFPLVKFGAYTLTVETAFVALCVGILALAPPPIVGGMGAIPAWGKYVVAVIAFVLAAWQIVGFASIMADHTVLFRWYSRVTFIGTIIILIFTIAFMATAAGLHDNVIPTCLANFEQPLANDGFGIQQVQDRLDQGRRDVCNILAWADVGLMAGLIIVVGLMQLYMCYMLHKYGQRQRAAEKEARMNPAPVSLPMQDTKQWNTFGQPRYEPVQPQEQTDMHYATYTR</sequence>
<dbReference type="VEuPathDB" id="FungiDB:Malapachy_1896"/>
<feature type="transmembrane region" description="Helical" evidence="2">
    <location>
        <begin position="153"/>
        <end position="178"/>
    </location>
</feature>
<reference evidence="3 4" key="1">
    <citation type="submission" date="2015-07" db="EMBL/GenBank/DDBJ databases">
        <title>Draft Genome Sequence of Malassezia furfur CBS1878 and Malassezia pachydermatis CBS1879.</title>
        <authorList>
            <person name="Triana S."/>
            <person name="Ohm R."/>
            <person name="Gonzalez A."/>
            <person name="DeCock H."/>
            <person name="Restrepo S."/>
            <person name="Celis A."/>
        </authorList>
    </citation>
    <scope>NUCLEOTIDE SEQUENCE [LARGE SCALE GENOMIC DNA]</scope>
    <source>
        <strain evidence="3 4">CBS 1879</strain>
    </source>
</reference>
<evidence type="ECO:0000256" key="2">
    <source>
        <dbReference type="SAM" id="Phobius"/>
    </source>
</evidence>